<dbReference type="EMBL" id="CM035409">
    <property type="protein sequence ID" value="KAH7438872.1"/>
    <property type="molecule type" value="Genomic_DNA"/>
</dbReference>
<feature type="repeat" description="PPR" evidence="2">
    <location>
        <begin position="432"/>
        <end position="466"/>
    </location>
</feature>
<feature type="repeat" description="PPR" evidence="2">
    <location>
        <begin position="230"/>
        <end position="264"/>
    </location>
</feature>
<dbReference type="FunFam" id="1.25.40.10:FF:000090">
    <property type="entry name" value="Pentatricopeptide repeat-containing protein, chloroplastic"/>
    <property type="match status" value="1"/>
</dbReference>
<dbReference type="AlphaFoldDB" id="A0A8T2UU94"/>
<protein>
    <recommendedName>
        <fullName evidence="5">Pentatricopeptide repeat-containing protein</fullName>
    </recommendedName>
</protein>
<dbReference type="Proteomes" id="UP000825935">
    <property type="component" value="Chromosome 4"/>
</dbReference>
<dbReference type="Pfam" id="PF13041">
    <property type="entry name" value="PPR_2"/>
    <property type="match status" value="4"/>
</dbReference>
<dbReference type="PROSITE" id="PS51375">
    <property type="entry name" value="PPR"/>
    <property type="match status" value="4"/>
</dbReference>
<keyword evidence="1" id="KW-0677">Repeat</keyword>
<name>A0A8T2UU94_CERRI</name>
<dbReference type="NCBIfam" id="TIGR00756">
    <property type="entry name" value="PPR"/>
    <property type="match status" value="5"/>
</dbReference>
<dbReference type="PANTHER" id="PTHR47926:SF382">
    <property type="entry name" value="PENTACOTRIPEPTIDE-REPEAT REGION OF PRORP DOMAIN-CONTAINING PROTEIN"/>
    <property type="match status" value="1"/>
</dbReference>
<sequence>MSLLSNLSRSTSYTKERIPQNKCLESHKLAALIEGHVSCREFRNALELFRKLSQDVTDLHLPGSTYVALTKACIKLKDVEQGHLLHGYILDAGILHKDAFVGCSLVDMYAKCGDPISAQKVFDILPMRSVVSWTVLITAYVTNGHGDKALQCFQQMQQEGLPSDAVTYTCGLKACSSIKSIEKGRQMYSDLTRKGFEKDSAIGSTLVDMYSKCSSVSEAQKVFSMLTARNVVTWTALIAAYTDHGYGKEALDCFKQMRQEGVYPDAVTYICSLRACGLVKASLTGQALHAEISRRGLEDNLIVGSTLVDMYAKCGLLSKARAVFDKLPVRDVVLWTALLDGYAEHGDGEEALSFFEEMRRQQIAPSMGTFVCGLKACSNIGSSIRGQELHSEITRKGFERELLVGNTLVDVYAKAGRLPDARDVLEKLPARDVITWTALITGYAQRGKTNDMFLMFDRMVEDGTNPNQATFVNILNACNHAGLPEKAIYYYETMYDDYGLIPSLDHYTCMIDLLCRAGHTRKVLEIISKMPFQPGIIVWHVVLGACKKWGNVELAWHAFENAIRLDEKDPSTYVTMHNILVSASMQDEADRVEVMRVQKTSMD</sequence>
<dbReference type="GO" id="GO:0009451">
    <property type="term" value="P:RNA modification"/>
    <property type="evidence" value="ECO:0007669"/>
    <property type="project" value="InterPro"/>
</dbReference>
<organism evidence="3 4">
    <name type="scientific">Ceratopteris richardii</name>
    <name type="common">Triangle waterfern</name>
    <dbReference type="NCBI Taxonomy" id="49495"/>
    <lineage>
        <taxon>Eukaryota</taxon>
        <taxon>Viridiplantae</taxon>
        <taxon>Streptophyta</taxon>
        <taxon>Embryophyta</taxon>
        <taxon>Tracheophyta</taxon>
        <taxon>Polypodiopsida</taxon>
        <taxon>Polypodiidae</taxon>
        <taxon>Polypodiales</taxon>
        <taxon>Pteridineae</taxon>
        <taxon>Pteridaceae</taxon>
        <taxon>Parkerioideae</taxon>
        <taxon>Ceratopteris</taxon>
    </lineage>
</organism>
<dbReference type="PANTHER" id="PTHR47926">
    <property type="entry name" value="PENTATRICOPEPTIDE REPEAT-CONTAINING PROTEIN"/>
    <property type="match status" value="1"/>
</dbReference>
<feature type="repeat" description="PPR" evidence="2">
    <location>
        <begin position="129"/>
        <end position="163"/>
    </location>
</feature>
<dbReference type="Gene3D" id="1.25.40.10">
    <property type="entry name" value="Tetratricopeptide repeat domain"/>
    <property type="match status" value="4"/>
</dbReference>
<comment type="caution">
    <text evidence="3">The sequence shown here is derived from an EMBL/GenBank/DDBJ whole genome shotgun (WGS) entry which is preliminary data.</text>
</comment>
<dbReference type="InterPro" id="IPR011990">
    <property type="entry name" value="TPR-like_helical_dom_sf"/>
</dbReference>
<proteinExistence type="predicted"/>
<accession>A0A8T2UU94</accession>
<dbReference type="FunFam" id="1.25.40.10:FF:000031">
    <property type="entry name" value="Pentatricopeptide repeat-containing protein mitochondrial"/>
    <property type="match status" value="2"/>
</dbReference>
<feature type="repeat" description="PPR" evidence="2">
    <location>
        <begin position="331"/>
        <end position="365"/>
    </location>
</feature>
<dbReference type="EMBL" id="CM035409">
    <property type="protein sequence ID" value="KAH7438873.1"/>
    <property type="molecule type" value="Genomic_DNA"/>
</dbReference>
<keyword evidence="4" id="KW-1185">Reference proteome</keyword>
<evidence type="ECO:0000256" key="2">
    <source>
        <dbReference type="PROSITE-ProRule" id="PRU00708"/>
    </source>
</evidence>
<reference evidence="3" key="1">
    <citation type="submission" date="2021-08" db="EMBL/GenBank/DDBJ databases">
        <title>WGS assembly of Ceratopteris richardii.</title>
        <authorList>
            <person name="Marchant D.B."/>
            <person name="Chen G."/>
            <person name="Jenkins J."/>
            <person name="Shu S."/>
            <person name="Leebens-Mack J."/>
            <person name="Grimwood J."/>
            <person name="Schmutz J."/>
            <person name="Soltis P."/>
            <person name="Soltis D."/>
            <person name="Chen Z.-H."/>
        </authorList>
    </citation>
    <scope>NUCLEOTIDE SEQUENCE</scope>
    <source>
        <strain evidence="3">Whitten #5841</strain>
        <tissue evidence="3">Leaf</tissue>
    </source>
</reference>
<evidence type="ECO:0008006" key="5">
    <source>
        <dbReference type="Google" id="ProtNLM"/>
    </source>
</evidence>
<dbReference type="EMBL" id="CM035409">
    <property type="protein sequence ID" value="KAH7438874.1"/>
    <property type="molecule type" value="Genomic_DNA"/>
</dbReference>
<dbReference type="SUPFAM" id="SSF48452">
    <property type="entry name" value="TPR-like"/>
    <property type="match status" value="1"/>
</dbReference>
<evidence type="ECO:0000256" key="1">
    <source>
        <dbReference type="ARBA" id="ARBA00022737"/>
    </source>
</evidence>
<dbReference type="InterPro" id="IPR046960">
    <property type="entry name" value="PPR_At4g14850-like_plant"/>
</dbReference>
<dbReference type="FunFam" id="1.25.40.10:FF:000344">
    <property type="entry name" value="Pentatricopeptide repeat-containing protein"/>
    <property type="match status" value="1"/>
</dbReference>
<gene>
    <name evidence="3" type="ORF">KP509_04G034400</name>
</gene>
<dbReference type="Pfam" id="PF01535">
    <property type="entry name" value="PPR"/>
    <property type="match status" value="4"/>
</dbReference>
<dbReference type="GO" id="GO:0003723">
    <property type="term" value="F:RNA binding"/>
    <property type="evidence" value="ECO:0007669"/>
    <property type="project" value="InterPro"/>
</dbReference>
<evidence type="ECO:0000313" key="4">
    <source>
        <dbReference type="Proteomes" id="UP000825935"/>
    </source>
</evidence>
<evidence type="ECO:0000313" key="3">
    <source>
        <dbReference type="EMBL" id="KAH7438872.1"/>
    </source>
</evidence>
<dbReference type="OrthoDB" id="185373at2759"/>
<dbReference type="InterPro" id="IPR002885">
    <property type="entry name" value="PPR_rpt"/>
</dbReference>